<gene>
    <name evidence="12" type="ORF">EOD39_6276</name>
</gene>
<keyword evidence="12" id="KW-0132">Cell division</keyword>
<feature type="region of interest" description="Disordered" evidence="10">
    <location>
        <begin position="98"/>
        <end position="120"/>
    </location>
</feature>
<dbReference type="GO" id="GO:0005634">
    <property type="term" value="C:nucleus"/>
    <property type="evidence" value="ECO:0007669"/>
    <property type="project" value="UniProtKB-SubCell"/>
</dbReference>
<keyword evidence="9" id="KW-0539">Nucleus</keyword>
<protein>
    <submittedName>
        <fullName evidence="12">Cell division cycle-associated 7-like protein</fullName>
    </submittedName>
</protein>
<dbReference type="GO" id="GO:0006355">
    <property type="term" value="P:regulation of DNA-templated transcription"/>
    <property type="evidence" value="ECO:0007669"/>
    <property type="project" value="InterPro"/>
</dbReference>
<accession>A0A444UAP8</accession>
<evidence type="ECO:0000256" key="3">
    <source>
        <dbReference type="ARBA" id="ARBA00022490"/>
    </source>
</evidence>
<dbReference type="GO" id="GO:0005737">
    <property type="term" value="C:cytoplasm"/>
    <property type="evidence" value="ECO:0007669"/>
    <property type="project" value="UniProtKB-SubCell"/>
</dbReference>
<evidence type="ECO:0000256" key="4">
    <source>
        <dbReference type="ARBA" id="ARBA00022499"/>
    </source>
</evidence>
<dbReference type="InterPro" id="IPR018866">
    <property type="entry name" value="Znf-4CXXC_R1"/>
</dbReference>
<feature type="compositionally biased region" description="Acidic residues" evidence="10">
    <location>
        <begin position="101"/>
        <end position="116"/>
    </location>
</feature>
<feature type="region of interest" description="Disordered" evidence="10">
    <location>
        <begin position="142"/>
        <end position="202"/>
    </location>
</feature>
<name>A0A444UAP8_ACIRT</name>
<keyword evidence="8" id="KW-0804">Transcription</keyword>
<proteinExistence type="predicted"/>
<evidence type="ECO:0000313" key="12">
    <source>
        <dbReference type="EMBL" id="RXM32246.1"/>
    </source>
</evidence>
<evidence type="ECO:0000256" key="5">
    <source>
        <dbReference type="ARBA" id="ARBA00022553"/>
    </source>
</evidence>
<dbReference type="AlphaFoldDB" id="A0A444UAP8"/>
<keyword evidence="6" id="KW-0832">Ubl conjugation</keyword>
<evidence type="ECO:0000256" key="1">
    <source>
        <dbReference type="ARBA" id="ARBA00004123"/>
    </source>
</evidence>
<dbReference type="EMBL" id="SCEB01214927">
    <property type="protein sequence ID" value="RXM32246.1"/>
    <property type="molecule type" value="Genomic_DNA"/>
</dbReference>
<dbReference type="PANTHER" id="PTHR31169">
    <property type="entry name" value="OS05G0300700 PROTEIN"/>
    <property type="match status" value="1"/>
</dbReference>
<dbReference type="InterPro" id="IPR040221">
    <property type="entry name" value="CDCA7/CDA7L"/>
</dbReference>
<dbReference type="PANTHER" id="PTHR31169:SF4">
    <property type="entry name" value="CELL DIVISION CYCLE-ASSOCIATED 7-LIKE PROTEIN"/>
    <property type="match status" value="1"/>
</dbReference>
<evidence type="ECO:0000256" key="8">
    <source>
        <dbReference type="ARBA" id="ARBA00023163"/>
    </source>
</evidence>
<keyword evidence="3" id="KW-0963">Cytoplasm</keyword>
<organism evidence="12 13">
    <name type="scientific">Acipenser ruthenus</name>
    <name type="common">Sterlet sturgeon</name>
    <dbReference type="NCBI Taxonomy" id="7906"/>
    <lineage>
        <taxon>Eukaryota</taxon>
        <taxon>Metazoa</taxon>
        <taxon>Chordata</taxon>
        <taxon>Craniata</taxon>
        <taxon>Vertebrata</taxon>
        <taxon>Euteleostomi</taxon>
        <taxon>Actinopterygii</taxon>
        <taxon>Chondrostei</taxon>
        <taxon>Acipenseriformes</taxon>
        <taxon>Acipenseridae</taxon>
        <taxon>Acipenser</taxon>
    </lineage>
</organism>
<feature type="region of interest" description="Disordered" evidence="10">
    <location>
        <begin position="294"/>
        <end position="321"/>
    </location>
</feature>
<evidence type="ECO:0000256" key="2">
    <source>
        <dbReference type="ARBA" id="ARBA00004496"/>
    </source>
</evidence>
<evidence type="ECO:0000256" key="6">
    <source>
        <dbReference type="ARBA" id="ARBA00022843"/>
    </source>
</evidence>
<keyword evidence="12" id="KW-0131">Cell cycle</keyword>
<feature type="domain" description="Zinc-finger" evidence="11">
    <location>
        <begin position="337"/>
        <end position="435"/>
    </location>
</feature>
<evidence type="ECO:0000256" key="9">
    <source>
        <dbReference type="ARBA" id="ARBA00023242"/>
    </source>
</evidence>
<dbReference type="GO" id="GO:0051301">
    <property type="term" value="P:cell division"/>
    <property type="evidence" value="ECO:0007669"/>
    <property type="project" value="UniProtKB-KW"/>
</dbReference>
<keyword evidence="4" id="KW-1017">Isopeptide bond</keyword>
<dbReference type="Proteomes" id="UP000289886">
    <property type="component" value="Unassembled WGS sequence"/>
</dbReference>
<keyword evidence="7" id="KW-0805">Transcription regulation</keyword>
<evidence type="ECO:0000256" key="7">
    <source>
        <dbReference type="ARBA" id="ARBA00023015"/>
    </source>
</evidence>
<comment type="subcellular location">
    <subcellularLocation>
        <location evidence="2">Cytoplasm</location>
    </subcellularLocation>
    <subcellularLocation>
        <location evidence="1">Nucleus</location>
    </subcellularLocation>
</comment>
<reference evidence="12 13" key="1">
    <citation type="submission" date="2019-01" db="EMBL/GenBank/DDBJ databases">
        <title>Draft Genome and Complete Hox-Cluster Characterization of the Sterlet Sturgeon (Acipenser ruthenus).</title>
        <authorList>
            <person name="Wei Q."/>
        </authorList>
    </citation>
    <scope>NUCLEOTIDE SEQUENCE [LARGE SCALE GENOMIC DNA]</scope>
    <source>
        <strain evidence="12">WHYD16114868_AA</strain>
        <tissue evidence="12">Blood</tissue>
    </source>
</reference>
<evidence type="ECO:0000259" key="11">
    <source>
        <dbReference type="Pfam" id="PF10497"/>
    </source>
</evidence>
<sequence>MPASTKVPKALLQIFEIQSDDEDFKGFRNSLTIETSSEDSRDSFQSLDSGKGDLCFRSMYITEELVKIFTEDTDTKDEEFEGFTEGDLQLNGWIQSMSMDSDSEEDISFSSDDEQEVPPKKRVSGLCVAFKFPVKKLVGTPLAKGKKESLKSEEEEEEEEEENRKGKAKPQRQRADSDSEPEEDCNNAADQPNTLQKRAKNIKENKDMLAKLLAELNSMPDLFPMKTPSTTPKRKKSLKKNFSDGLSGRRNPSRRARPPERFGLEGFSMSPTKQMEQLNSIRRRAAMRKMLIEVNDKGMSSGSPKKRSSKHSDQRSVEDITEEELENVAISSKDKLYDKINGSTCHQCRQKTTDSKTVCRNPNCWGVRGQFCGPCLRNRYGEDVRSALLDPLWVCPPCRGVCNCSFCRRRDGRCATGILIHMAKFYGHGNVKEYLERARVDALRFLPVNRNGSDIDDWHGRSQVLQPCFSDTTLGIPSGT</sequence>
<comment type="caution">
    <text evidence="12">The sequence shown here is derived from an EMBL/GenBank/DDBJ whole genome shotgun (WGS) entry which is preliminary data.</text>
</comment>
<dbReference type="Pfam" id="PF10497">
    <property type="entry name" value="zf-4CXXC_R1"/>
    <property type="match status" value="1"/>
</dbReference>
<evidence type="ECO:0000256" key="10">
    <source>
        <dbReference type="SAM" id="MobiDB-lite"/>
    </source>
</evidence>
<feature type="region of interest" description="Disordered" evidence="10">
    <location>
        <begin position="220"/>
        <end position="267"/>
    </location>
</feature>
<evidence type="ECO:0000313" key="13">
    <source>
        <dbReference type="Proteomes" id="UP000289886"/>
    </source>
</evidence>
<keyword evidence="13" id="KW-1185">Reference proteome</keyword>
<keyword evidence="5" id="KW-0597">Phosphoprotein</keyword>